<keyword evidence="2 5" id="KW-0808">Transferase</keyword>
<dbReference type="Proteomes" id="UP000295632">
    <property type="component" value="Unassembled WGS sequence"/>
</dbReference>
<comment type="caution">
    <text evidence="5">The sequence shown here is derived from an EMBL/GenBank/DDBJ whole genome shotgun (WGS) entry which is preliminary data.</text>
</comment>
<dbReference type="InterPro" id="IPR029063">
    <property type="entry name" value="SAM-dependent_MTases_sf"/>
</dbReference>
<protein>
    <submittedName>
        <fullName evidence="5">Methyltransferase family protein</fullName>
    </submittedName>
</protein>
<dbReference type="Pfam" id="PF08241">
    <property type="entry name" value="Methyltransf_11"/>
    <property type="match status" value="1"/>
</dbReference>
<name>A0A4R6U5I5_9BACI</name>
<dbReference type="GO" id="GO:0032259">
    <property type="term" value="P:methylation"/>
    <property type="evidence" value="ECO:0007669"/>
    <property type="project" value="UniProtKB-KW"/>
</dbReference>
<evidence type="ECO:0000256" key="1">
    <source>
        <dbReference type="ARBA" id="ARBA00022603"/>
    </source>
</evidence>
<keyword evidence="3" id="KW-0949">S-adenosyl-L-methionine</keyword>
<dbReference type="CDD" id="cd02440">
    <property type="entry name" value="AdoMet_MTases"/>
    <property type="match status" value="1"/>
</dbReference>
<proteinExistence type="predicted"/>
<keyword evidence="6" id="KW-1185">Reference proteome</keyword>
<feature type="domain" description="Methyltransferase type 11" evidence="4">
    <location>
        <begin position="39"/>
        <end position="130"/>
    </location>
</feature>
<dbReference type="RefSeq" id="WP_166639158.1">
    <property type="nucleotide sequence ID" value="NZ_SNYJ01000003.1"/>
</dbReference>
<dbReference type="AlphaFoldDB" id="A0A4R6U5I5"/>
<organism evidence="5 6">
    <name type="scientific">Aureibacillus halotolerans</name>
    <dbReference type="NCBI Taxonomy" id="1508390"/>
    <lineage>
        <taxon>Bacteria</taxon>
        <taxon>Bacillati</taxon>
        <taxon>Bacillota</taxon>
        <taxon>Bacilli</taxon>
        <taxon>Bacillales</taxon>
        <taxon>Bacillaceae</taxon>
        <taxon>Aureibacillus</taxon>
    </lineage>
</organism>
<dbReference type="PROSITE" id="PS01184">
    <property type="entry name" value="UBIE_2"/>
    <property type="match status" value="1"/>
</dbReference>
<dbReference type="GO" id="GO:0008757">
    <property type="term" value="F:S-adenosylmethionine-dependent methyltransferase activity"/>
    <property type="evidence" value="ECO:0007669"/>
    <property type="project" value="InterPro"/>
</dbReference>
<evidence type="ECO:0000259" key="4">
    <source>
        <dbReference type="Pfam" id="PF08241"/>
    </source>
</evidence>
<evidence type="ECO:0000256" key="3">
    <source>
        <dbReference type="ARBA" id="ARBA00022691"/>
    </source>
</evidence>
<evidence type="ECO:0000313" key="6">
    <source>
        <dbReference type="Proteomes" id="UP000295632"/>
    </source>
</evidence>
<reference evidence="5 6" key="1">
    <citation type="submission" date="2019-03" db="EMBL/GenBank/DDBJ databases">
        <title>Genomic Encyclopedia of Type Strains, Phase IV (KMG-IV): sequencing the most valuable type-strain genomes for metagenomic binning, comparative biology and taxonomic classification.</title>
        <authorList>
            <person name="Goeker M."/>
        </authorList>
    </citation>
    <scope>NUCLEOTIDE SEQUENCE [LARGE SCALE GENOMIC DNA]</scope>
    <source>
        <strain evidence="5 6">DSM 28697</strain>
    </source>
</reference>
<accession>A0A4R6U5I5</accession>
<dbReference type="InterPro" id="IPR023576">
    <property type="entry name" value="UbiE/COQ5_MeTrFase_CS"/>
</dbReference>
<keyword evidence="1 5" id="KW-0489">Methyltransferase</keyword>
<gene>
    <name evidence="5" type="ORF">EV213_10359</name>
</gene>
<dbReference type="SUPFAM" id="SSF53335">
    <property type="entry name" value="S-adenosyl-L-methionine-dependent methyltransferases"/>
    <property type="match status" value="1"/>
</dbReference>
<dbReference type="InterPro" id="IPR013216">
    <property type="entry name" value="Methyltransf_11"/>
</dbReference>
<evidence type="ECO:0000313" key="5">
    <source>
        <dbReference type="EMBL" id="TDQ41481.1"/>
    </source>
</evidence>
<dbReference type="PANTHER" id="PTHR43861">
    <property type="entry name" value="TRANS-ACONITATE 2-METHYLTRANSFERASE-RELATED"/>
    <property type="match status" value="1"/>
</dbReference>
<sequence>MDYMTLLKKLHVRYAHPGGKELSEWIAVEAGATTETKLLDVGCGVGYSGALWKALGANVWGIDRDKDMVAMARQVHKGMDVQVAGEDVLPFETDFFSHVLAESVLAFVPQLDDLLQELHRVLKPGGALWCIELTLQDSLHTLSAEERSELLAWYRFRRIWTNDEWTSAFAKAGFSAELQVTGTILDSFQWVNTDEEAPDVTHLTTSERTLYEEHQRLTMQYCTKIGYSVFCCKSNA</sequence>
<dbReference type="EMBL" id="SNYJ01000003">
    <property type="protein sequence ID" value="TDQ41481.1"/>
    <property type="molecule type" value="Genomic_DNA"/>
</dbReference>
<dbReference type="Gene3D" id="3.40.50.150">
    <property type="entry name" value="Vaccinia Virus protein VP39"/>
    <property type="match status" value="1"/>
</dbReference>
<evidence type="ECO:0000256" key="2">
    <source>
        <dbReference type="ARBA" id="ARBA00022679"/>
    </source>
</evidence>